<evidence type="ECO:0000313" key="1">
    <source>
        <dbReference type="EMBL" id="SFO05636.1"/>
    </source>
</evidence>
<sequence length="185" mass="20052">MLSTHPYPAGELTEMRCAAIEYAAHGWLICPGARVPHSGADASDGRSLSGEADLVCRAGPLSEDEVFEAWTDRPWPILLRPGAVGVLDLGPGDGRTEAVLRDAGCLGPILVRPGPRWHLIVDHASDRRARAGRPPRSVREGCLLLPPSRVPSWISRWRISPDDTGWSLPDHAHARAALNTGTRRD</sequence>
<gene>
    <name evidence="1" type="ORF">SAMN05421854_101459</name>
</gene>
<evidence type="ECO:0000313" key="2">
    <source>
        <dbReference type="Proteomes" id="UP000199137"/>
    </source>
</evidence>
<dbReference type="AlphaFoldDB" id="A0A1I5E2G8"/>
<proteinExistence type="predicted"/>
<dbReference type="EMBL" id="FOWC01000001">
    <property type="protein sequence ID" value="SFO05636.1"/>
    <property type="molecule type" value="Genomic_DNA"/>
</dbReference>
<name>A0A1I5E2G8_9PSEU</name>
<organism evidence="1 2">
    <name type="scientific">Amycolatopsis rubida</name>
    <dbReference type="NCBI Taxonomy" id="112413"/>
    <lineage>
        <taxon>Bacteria</taxon>
        <taxon>Bacillati</taxon>
        <taxon>Actinomycetota</taxon>
        <taxon>Actinomycetes</taxon>
        <taxon>Pseudonocardiales</taxon>
        <taxon>Pseudonocardiaceae</taxon>
        <taxon>Amycolatopsis</taxon>
    </lineage>
</organism>
<accession>A0A1I5E2G8</accession>
<dbReference type="Proteomes" id="UP000199137">
    <property type="component" value="Unassembled WGS sequence"/>
</dbReference>
<evidence type="ECO:0008006" key="3">
    <source>
        <dbReference type="Google" id="ProtNLM"/>
    </source>
</evidence>
<dbReference type="STRING" id="112413.SAMN05421854_101459"/>
<reference evidence="1 2" key="1">
    <citation type="submission" date="2016-10" db="EMBL/GenBank/DDBJ databases">
        <authorList>
            <person name="de Groot N.N."/>
        </authorList>
    </citation>
    <scope>NUCLEOTIDE SEQUENCE [LARGE SCALE GENOMIC DNA]</scope>
    <source>
        <strain evidence="1 2">DSM 44637</strain>
    </source>
</reference>
<protein>
    <recommendedName>
        <fullName evidence="3">Bifunctional DNA primase/polymerase, N-terminal</fullName>
    </recommendedName>
</protein>